<dbReference type="EMBL" id="JANEYF010001369">
    <property type="protein sequence ID" value="KAJ8964380.1"/>
    <property type="molecule type" value="Genomic_DNA"/>
</dbReference>
<dbReference type="Proteomes" id="UP001162156">
    <property type="component" value="Unassembled WGS sequence"/>
</dbReference>
<accession>A0AAV8ZK17</accession>
<gene>
    <name evidence="1" type="ORF">NQ314_004945</name>
</gene>
<sequence>MRTTKTSDIVSICSLICLLCNELVKPLHGKKGKRRSNDTKNREFLSAVASKLKTEINTICDILQKWTDLNAVQDIKNKFDTLNLNSSQNVFQNILNSYNIANKEIQIVLKTKIKLLNGLTG</sequence>
<dbReference type="AlphaFoldDB" id="A0AAV8ZK17"/>
<proteinExistence type="predicted"/>
<evidence type="ECO:0000313" key="2">
    <source>
        <dbReference type="Proteomes" id="UP001162156"/>
    </source>
</evidence>
<protein>
    <submittedName>
        <fullName evidence="1">Uncharacterized protein</fullName>
    </submittedName>
</protein>
<reference evidence="1" key="1">
    <citation type="journal article" date="2023" name="Insect Mol. Biol.">
        <title>Genome sequencing provides insights into the evolution of gene families encoding plant cell wall-degrading enzymes in longhorned beetles.</title>
        <authorList>
            <person name="Shin N.R."/>
            <person name="Okamura Y."/>
            <person name="Kirsch R."/>
            <person name="Pauchet Y."/>
        </authorList>
    </citation>
    <scope>NUCLEOTIDE SEQUENCE</scope>
    <source>
        <strain evidence="1">RBIC_L_NR</strain>
    </source>
</reference>
<organism evidence="1 2">
    <name type="scientific">Rhamnusium bicolor</name>
    <dbReference type="NCBI Taxonomy" id="1586634"/>
    <lineage>
        <taxon>Eukaryota</taxon>
        <taxon>Metazoa</taxon>
        <taxon>Ecdysozoa</taxon>
        <taxon>Arthropoda</taxon>
        <taxon>Hexapoda</taxon>
        <taxon>Insecta</taxon>
        <taxon>Pterygota</taxon>
        <taxon>Neoptera</taxon>
        <taxon>Endopterygota</taxon>
        <taxon>Coleoptera</taxon>
        <taxon>Polyphaga</taxon>
        <taxon>Cucujiformia</taxon>
        <taxon>Chrysomeloidea</taxon>
        <taxon>Cerambycidae</taxon>
        <taxon>Lepturinae</taxon>
        <taxon>Rhagiini</taxon>
        <taxon>Rhamnusium</taxon>
    </lineage>
</organism>
<comment type="caution">
    <text evidence="1">The sequence shown here is derived from an EMBL/GenBank/DDBJ whole genome shotgun (WGS) entry which is preliminary data.</text>
</comment>
<name>A0AAV8ZK17_9CUCU</name>
<keyword evidence="2" id="KW-1185">Reference proteome</keyword>
<evidence type="ECO:0000313" key="1">
    <source>
        <dbReference type="EMBL" id="KAJ8964380.1"/>
    </source>
</evidence>